<dbReference type="SUPFAM" id="SSF53850">
    <property type="entry name" value="Periplasmic binding protein-like II"/>
    <property type="match status" value="1"/>
</dbReference>
<evidence type="ECO:0000256" key="4">
    <source>
        <dbReference type="ARBA" id="ARBA00022729"/>
    </source>
</evidence>
<keyword evidence="3 6" id="KW-0479">Metal-binding</keyword>
<dbReference type="KEGG" id="rpon:G3256_11765"/>
<dbReference type="GO" id="GO:1901359">
    <property type="term" value="F:tungstate binding"/>
    <property type="evidence" value="ECO:0007669"/>
    <property type="project" value="UniProtKB-ARBA"/>
</dbReference>
<dbReference type="GO" id="GO:0046872">
    <property type="term" value="F:metal ion binding"/>
    <property type="evidence" value="ECO:0007669"/>
    <property type="project" value="UniProtKB-KW"/>
</dbReference>
<evidence type="ECO:0000313" key="8">
    <source>
        <dbReference type="EMBL" id="QJF51791.1"/>
    </source>
</evidence>
<evidence type="ECO:0000256" key="2">
    <source>
        <dbReference type="ARBA" id="ARBA00022505"/>
    </source>
</evidence>
<keyword evidence="4 7" id="KW-0732">Signal</keyword>
<evidence type="ECO:0000256" key="1">
    <source>
        <dbReference type="ARBA" id="ARBA00009175"/>
    </source>
</evidence>
<proteinExistence type="inferred from homology"/>
<dbReference type="GO" id="GO:0015689">
    <property type="term" value="P:molybdate ion transport"/>
    <property type="evidence" value="ECO:0007669"/>
    <property type="project" value="InterPro"/>
</dbReference>
<sequence length="260" mass="26911">MRFYLPRVLLFAALLILTCAAGRGPVRADAITVFAAASMKNALEEIAGDFMAATSHSVTFSFAGSSVLARQIALGAPADIFVSASTDWMDYLEAEGRLEPDSRSDLAGNSLVLIAGDGNTGSVRPGPDTDLPALLSGGRLAMALTDAVPAGIYGKAALQHYGMWESVAPHVAQTDNVRAALALVAQGAAPLGIVYASDAAAEPRVRVIATFAPESHPAIVYPVAAVAGRDTPASRALLDYLGRDAAHIILMRHGFAAVAE</sequence>
<dbReference type="GO" id="GO:0030973">
    <property type="term" value="F:molybdate ion binding"/>
    <property type="evidence" value="ECO:0007669"/>
    <property type="project" value="TreeGrafter"/>
</dbReference>
<accession>A0A858SWE5</accession>
<dbReference type="RefSeq" id="WP_169641008.1">
    <property type="nucleotide sequence ID" value="NZ_CP048788.1"/>
</dbReference>
<evidence type="ECO:0000256" key="3">
    <source>
        <dbReference type="ARBA" id="ARBA00022723"/>
    </source>
</evidence>
<keyword evidence="9" id="KW-1185">Reference proteome</keyword>
<feature type="chain" id="PRO_5032554574" evidence="7">
    <location>
        <begin position="29"/>
        <end position="260"/>
    </location>
</feature>
<feature type="binding site" evidence="6">
    <location>
        <position position="65"/>
    </location>
    <ligand>
        <name>molybdate</name>
        <dbReference type="ChEBI" id="CHEBI:36264"/>
    </ligand>
</feature>
<dbReference type="Pfam" id="PF13531">
    <property type="entry name" value="SBP_bac_11"/>
    <property type="match status" value="1"/>
</dbReference>
<dbReference type="FunFam" id="3.40.190.10:FF:000035">
    <property type="entry name" value="Molybdate ABC transporter substrate-binding protein"/>
    <property type="match status" value="1"/>
</dbReference>
<organism evidence="8 9">
    <name type="scientific">Roseobacter ponti</name>
    <dbReference type="NCBI Taxonomy" id="1891787"/>
    <lineage>
        <taxon>Bacteria</taxon>
        <taxon>Pseudomonadati</taxon>
        <taxon>Pseudomonadota</taxon>
        <taxon>Alphaproteobacteria</taxon>
        <taxon>Rhodobacterales</taxon>
        <taxon>Roseobacteraceae</taxon>
        <taxon>Roseobacter</taxon>
    </lineage>
</organism>
<dbReference type="AlphaFoldDB" id="A0A858SWE5"/>
<evidence type="ECO:0000256" key="5">
    <source>
        <dbReference type="ARBA" id="ARBA00062515"/>
    </source>
</evidence>
<keyword evidence="2 6" id="KW-0500">Molybdenum</keyword>
<dbReference type="GO" id="GO:0030288">
    <property type="term" value="C:outer membrane-bounded periplasmic space"/>
    <property type="evidence" value="ECO:0007669"/>
    <property type="project" value="TreeGrafter"/>
</dbReference>
<feature type="binding site" evidence="6">
    <location>
        <position position="177"/>
    </location>
    <ligand>
        <name>molybdate</name>
        <dbReference type="ChEBI" id="CHEBI:36264"/>
    </ligand>
</feature>
<comment type="subunit">
    <text evidence="5">The complex is composed of two ATP-binding proteins (ModC), two transmembrane proteins (ModB) and a solute-binding protein (ModA).</text>
</comment>
<dbReference type="InterPro" id="IPR005950">
    <property type="entry name" value="ModA"/>
</dbReference>
<dbReference type="InterPro" id="IPR050682">
    <property type="entry name" value="ModA/WtpA"/>
</dbReference>
<reference evidence="8 9" key="1">
    <citation type="submission" date="2020-02" db="EMBL/GenBank/DDBJ databases">
        <title>Genome sequence of Roseobacter ponti.</title>
        <authorList>
            <person name="Hollensteiner J."/>
            <person name="Schneider D."/>
            <person name="Poehlein A."/>
            <person name="Daniel R."/>
        </authorList>
    </citation>
    <scope>NUCLEOTIDE SEQUENCE [LARGE SCALE GENOMIC DNA]</scope>
    <source>
        <strain evidence="8 9">DSM 106830</strain>
    </source>
</reference>
<feature type="binding site" evidence="6">
    <location>
        <position position="150"/>
    </location>
    <ligand>
        <name>molybdate</name>
        <dbReference type="ChEBI" id="CHEBI:36264"/>
    </ligand>
</feature>
<gene>
    <name evidence="8" type="primary">modA</name>
    <name evidence="8" type="ORF">G3256_11765</name>
</gene>
<feature type="binding site" evidence="6">
    <location>
        <position position="38"/>
    </location>
    <ligand>
        <name>molybdate</name>
        <dbReference type="ChEBI" id="CHEBI:36264"/>
    </ligand>
</feature>
<dbReference type="PANTHER" id="PTHR30632:SF17">
    <property type="entry name" value="MOLYBDATE-BINDING PROTEIN MODA"/>
    <property type="match status" value="1"/>
</dbReference>
<protein>
    <submittedName>
        <fullName evidence="8">Molybdate ABC transporter substrate-binding protein</fullName>
    </submittedName>
</protein>
<dbReference type="Proteomes" id="UP000503308">
    <property type="component" value="Chromosome"/>
</dbReference>
<name>A0A858SWE5_9RHOB</name>
<feature type="signal peptide" evidence="7">
    <location>
        <begin position="1"/>
        <end position="28"/>
    </location>
</feature>
<feature type="binding site" evidence="6">
    <location>
        <position position="195"/>
    </location>
    <ligand>
        <name>molybdate</name>
        <dbReference type="ChEBI" id="CHEBI:36264"/>
    </ligand>
</feature>
<dbReference type="PANTHER" id="PTHR30632">
    <property type="entry name" value="MOLYBDATE-BINDING PERIPLASMIC PROTEIN"/>
    <property type="match status" value="1"/>
</dbReference>
<evidence type="ECO:0000256" key="6">
    <source>
        <dbReference type="PIRSR" id="PIRSR004846-1"/>
    </source>
</evidence>
<evidence type="ECO:0000256" key="7">
    <source>
        <dbReference type="SAM" id="SignalP"/>
    </source>
</evidence>
<evidence type="ECO:0000313" key="9">
    <source>
        <dbReference type="Proteomes" id="UP000503308"/>
    </source>
</evidence>
<dbReference type="Gene3D" id="3.40.190.10">
    <property type="entry name" value="Periplasmic binding protein-like II"/>
    <property type="match status" value="2"/>
</dbReference>
<dbReference type="EMBL" id="CP048788">
    <property type="protein sequence ID" value="QJF51791.1"/>
    <property type="molecule type" value="Genomic_DNA"/>
</dbReference>
<dbReference type="PIRSF" id="PIRSF004846">
    <property type="entry name" value="ModA"/>
    <property type="match status" value="1"/>
</dbReference>
<comment type="similarity">
    <text evidence="1">Belongs to the bacterial solute-binding protein ModA family.</text>
</comment>
<dbReference type="NCBIfam" id="TIGR01256">
    <property type="entry name" value="modA"/>
    <property type="match status" value="1"/>
</dbReference>